<dbReference type="SUPFAM" id="SSF53448">
    <property type="entry name" value="Nucleotide-diphospho-sugar transferases"/>
    <property type="match status" value="1"/>
</dbReference>
<evidence type="ECO:0000313" key="3">
    <source>
        <dbReference type="EMBL" id="MDT0295735.1"/>
    </source>
</evidence>
<keyword evidence="1" id="KW-0472">Membrane</keyword>
<comment type="caution">
    <text evidence="3">The sequence shown here is derived from an EMBL/GenBank/DDBJ whole genome shotgun (WGS) entry which is preliminary data.</text>
</comment>
<feature type="domain" description="Glycosyltransferase 2-like" evidence="2">
    <location>
        <begin position="3"/>
        <end position="112"/>
    </location>
</feature>
<dbReference type="InterPro" id="IPR029044">
    <property type="entry name" value="Nucleotide-diphossugar_trans"/>
</dbReference>
<name>A0ABU2KM08_9FLAO</name>
<dbReference type="EMBL" id="JAVRBG010000017">
    <property type="protein sequence ID" value="MDT0295735.1"/>
    <property type="molecule type" value="Genomic_DNA"/>
</dbReference>
<dbReference type="RefSeq" id="WP_311402662.1">
    <property type="nucleotide sequence ID" value="NZ_JAVRBG010000017.1"/>
</dbReference>
<dbReference type="InterPro" id="IPR001173">
    <property type="entry name" value="Glyco_trans_2-like"/>
</dbReference>
<accession>A0ABU2KM08</accession>
<feature type="transmembrane region" description="Helical" evidence="1">
    <location>
        <begin position="294"/>
        <end position="316"/>
    </location>
</feature>
<dbReference type="PANTHER" id="PTHR43685">
    <property type="entry name" value="GLYCOSYLTRANSFERASE"/>
    <property type="match status" value="1"/>
</dbReference>
<proteinExistence type="predicted"/>
<dbReference type="Gene3D" id="3.90.550.10">
    <property type="entry name" value="Spore Coat Polysaccharide Biosynthesis Protein SpsA, Chain A"/>
    <property type="match status" value="1"/>
</dbReference>
<evidence type="ECO:0000313" key="4">
    <source>
        <dbReference type="Proteomes" id="UP001182991"/>
    </source>
</evidence>
<sequence>MISIIIPVYDGEKFIDSAIQQILQQCLESFEIIFVDNNSKDNSLKILQAHAQKDSRIKVFAENKQGAGAARNSGVRQAKGDYIYFFDVDDFLVQGALELMRNTLENNPETSSVFGESLKVKTRNVQEYTDLNATYSVKKAPYWGIEWFGNFSKLTGTPSFLHRKSVFQEIGYFPEEIKVGEDAFFHIKLGLNLKIINLNQVVFLYYRHSNSTVSRNNRNSSRDQIYWNQYITIYIPYYRRGKTPQAFKVLLHKKLFASVFKLLIATQGFKKRVKLSTQLLNEMEPIKLPFLFKMYMWLIILTRSNSLYKFFAFYILPFYRG</sequence>
<dbReference type="Proteomes" id="UP001182991">
    <property type="component" value="Unassembled WGS sequence"/>
</dbReference>
<dbReference type="EC" id="2.4.-.-" evidence="3"/>
<reference evidence="4" key="1">
    <citation type="submission" date="2023-07" db="EMBL/GenBank/DDBJ databases">
        <title>Isolating and identifying novel microbial strains from the Mariana Trench.</title>
        <authorList>
            <person name="Fu H."/>
        </authorList>
    </citation>
    <scope>NUCLEOTIDE SEQUENCE [LARGE SCALE GENOMIC DNA]</scope>
    <source>
        <strain evidence="4">T-y2</strain>
    </source>
</reference>
<organism evidence="3 4">
    <name type="scientific">Mesonia ostreae</name>
    <dbReference type="NCBI Taxonomy" id="861110"/>
    <lineage>
        <taxon>Bacteria</taxon>
        <taxon>Pseudomonadati</taxon>
        <taxon>Bacteroidota</taxon>
        <taxon>Flavobacteriia</taxon>
        <taxon>Flavobacteriales</taxon>
        <taxon>Flavobacteriaceae</taxon>
        <taxon>Mesonia</taxon>
    </lineage>
</organism>
<dbReference type="GO" id="GO:0016757">
    <property type="term" value="F:glycosyltransferase activity"/>
    <property type="evidence" value="ECO:0007669"/>
    <property type="project" value="UniProtKB-KW"/>
</dbReference>
<keyword evidence="1" id="KW-0812">Transmembrane</keyword>
<dbReference type="Pfam" id="PF00535">
    <property type="entry name" value="Glycos_transf_2"/>
    <property type="match status" value="1"/>
</dbReference>
<keyword evidence="4" id="KW-1185">Reference proteome</keyword>
<keyword evidence="3" id="KW-0808">Transferase</keyword>
<dbReference type="InterPro" id="IPR050834">
    <property type="entry name" value="Glycosyltransf_2"/>
</dbReference>
<keyword evidence="1" id="KW-1133">Transmembrane helix</keyword>
<dbReference type="PANTHER" id="PTHR43685:SF11">
    <property type="entry name" value="GLYCOSYLTRANSFERASE TAGX-RELATED"/>
    <property type="match status" value="1"/>
</dbReference>
<evidence type="ECO:0000259" key="2">
    <source>
        <dbReference type="Pfam" id="PF00535"/>
    </source>
</evidence>
<evidence type="ECO:0000256" key="1">
    <source>
        <dbReference type="SAM" id="Phobius"/>
    </source>
</evidence>
<gene>
    <name evidence="3" type="ORF">RLT85_13970</name>
</gene>
<protein>
    <submittedName>
        <fullName evidence="3">Glycosyltransferase family A protein</fullName>
        <ecNumber evidence="3">2.4.-.-</ecNumber>
    </submittedName>
</protein>
<keyword evidence="3" id="KW-0328">Glycosyltransferase</keyword>
<dbReference type="CDD" id="cd00761">
    <property type="entry name" value="Glyco_tranf_GTA_type"/>
    <property type="match status" value="1"/>
</dbReference>